<dbReference type="Proteomes" id="UP001152795">
    <property type="component" value="Unassembled WGS sequence"/>
</dbReference>
<evidence type="ECO:0000313" key="1">
    <source>
        <dbReference type="EMBL" id="CAB4015605.1"/>
    </source>
</evidence>
<keyword evidence="2" id="KW-1185">Reference proteome</keyword>
<dbReference type="AlphaFoldDB" id="A0A7D9ISX0"/>
<protein>
    <submittedName>
        <fullName evidence="1">Uncharacterized protein</fullName>
    </submittedName>
</protein>
<sequence>MKDETLGIPIQEFVGLRPKMYSILYTENSKLVEKKTAKGSKGIEKSVTKKKIRHDNYKTCLFDKKQTKTSMNKIRSYGHEIHSIKLNKIDLSPYDDKRFILEDDHTLAHRHYKISK</sequence>
<dbReference type="OrthoDB" id="6415606at2759"/>
<gene>
    <name evidence="1" type="ORF">PACLA_8A057271</name>
</gene>
<reference evidence="1" key="1">
    <citation type="submission" date="2020-04" db="EMBL/GenBank/DDBJ databases">
        <authorList>
            <person name="Alioto T."/>
            <person name="Alioto T."/>
            <person name="Gomez Garrido J."/>
        </authorList>
    </citation>
    <scope>NUCLEOTIDE SEQUENCE</scope>
    <source>
        <strain evidence="1">A484AB</strain>
    </source>
</reference>
<evidence type="ECO:0000313" key="2">
    <source>
        <dbReference type="Proteomes" id="UP001152795"/>
    </source>
</evidence>
<organism evidence="1 2">
    <name type="scientific">Paramuricea clavata</name>
    <name type="common">Red gorgonian</name>
    <name type="synonym">Violescent sea-whip</name>
    <dbReference type="NCBI Taxonomy" id="317549"/>
    <lineage>
        <taxon>Eukaryota</taxon>
        <taxon>Metazoa</taxon>
        <taxon>Cnidaria</taxon>
        <taxon>Anthozoa</taxon>
        <taxon>Octocorallia</taxon>
        <taxon>Malacalcyonacea</taxon>
        <taxon>Plexauridae</taxon>
        <taxon>Paramuricea</taxon>
    </lineage>
</organism>
<name>A0A7D9ISX0_PARCT</name>
<accession>A0A7D9ISX0</accession>
<comment type="caution">
    <text evidence="1">The sequence shown here is derived from an EMBL/GenBank/DDBJ whole genome shotgun (WGS) entry which is preliminary data.</text>
</comment>
<dbReference type="EMBL" id="CACRXK020008780">
    <property type="protein sequence ID" value="CAB4015605.1"/>
    <property type="molecule type" value="Genomic_DNA"/>
</dbReference>
<proteinExistence type="predicted"/>